<comment type="caution">
    <text evidence="2">The sequence shown here is derived from an EMBL/GenBank/DDBJ whole genome shotgun (WGS) entry which is preliminary data.</text>
</comment>
<dbReference type="InterPro" id="IPR052341">
    <property type="entry name" value="LOG_family_nucleotidases"/>
</dbReference>
<reference evidence="2 3" key="1">
    <citation type="journal article" date="2016" name="Nat. Commun.">
        <title>Thousands of microbial genomes shed light on interconnected biogeochemical processes in an aquifer system.</title>
        <authorList>
            <person name="Anantharaman K."/>
            <person name="Brown C.T."/>
            <person name="Hug L.A."/>
            <person name="Sharon I."/>
            <person name="Castelle C.J."/>
            <person name="Probst A.J."/>
            <person name="Thomas B.C."/>
            <person name="Singh A."/>
            <person name="Wilkins M.J."/>
            <person name="Karaoz U."/>
            <person name="Brodie E.L."/>
            <person name="Williams K.H."/>
            <person name="Hubbard S.S."/>
            <person name="Banfield J.F."/>
        </authorList>
    </citation>
    <scope>NUCLEOTIDE SEQUENCE [LARGE SCALE GENOMIC DNA]</scope>
</reference>
<dbReference type="GO" id="GO:0016787">
    <property type="term" value="F:hydrolase activity"/>
    <property type="evidence" value="ECO:0007669"/>
    <property type="project" value="UniProtKB-KW"/>
</dbReference>
<dbReference type="Gene3D" id="3.40.50.450">
    <property type="match status" value="1"/>
</dbReference>
<name>A0A1G2NG64_9BACT</name>
<dbReference type="Pfam" id="PF03641">
    <property type="entry name" value="Lysine_decarbox"/>
    <property type="match status" value="1"/>
</dbReference>
<organism evidence="2 3">
    <name type="scientific">Candidatus Taylorbacteria bacterium RIFCSPLOWO2_01_FULL_48_100</name>
    <dbReference type="NCBI Taxonomy" id="1802322"/>
    <lineage>
        <taxon>Bacteria</taxon>
        <taxon>Candidatus Tayloriibacteriota</taxon>
    </lineage>
</organism>
<gene>
    <name evidence="2" type="ORF">A2938_00655</name>
</gene>
<keyword evidence="1" id="KW-0378">Hydrolase</keyword>
<dbReference type="NCBIfam" id="TIGR00730">
    <property type="entry name" value="Rossman fold protein, TIGR00730 family"/>
    <property type="match status" value="1"/>
</dbReference>
<accession>A0A1G2NG64</accession>
<keyword evidence="1" id="KW-0203">Cytokinin biosynthesis</keyword>
<dbReference type="GO" id="GO:0005829">
    <property type="term" value="C:cytosol"/>
    <property type="evidence" value="ECO:0007669"/>
    <property type="project" value="TreeGrafter"/>
</dbReference>
<evidence type="ECO:0000313" key="3">
    <source>
        <dbReference type="Proteomes" id="UP000177797"/>
    </source>
</evidence>
<sequence length="230" mass="25900">MTNNINGNGYIISPLTKEDAHQIVSARIERINAEFKAAFELIKNYPRSVSIFGSARVEEGSIHYERARSLAARIVKDLGYAVITGGGGGIMEAANRGAREAGGQSVGLNIRLPKEQQKNAYTTDGMEFSYFFVRKVALSFAAEAYIFLPGGFGTLDEFFEITTLIQTHKIRRVPIILAGRDYWEEMHDFLFRNAYRTEHAIGKEDMELYTITDDDNDIIEMIKKVPIKPH</sequence>
<dbReference type="AlphaFoldDB" id="A0A1G2NG64"/>
<comment type="similarity">
    <text evidence="1">Belongs to the LOG family.</text>
</comment>
<dbReference type="EC" id="3.2.2.n1" evidence="1"/>
<proteinExistence type="inferred from homology"/>
<dbReference type="GO" id="GO:0009691">
    <property type="term" value="P:cytokinin biosynthetic process"/>
    <property type="evidence" value="ECO:0007669"/>
    <property type="project" value="UniProtKB-UniRule"/>
</dbReference>
<dbReference type="PANTHER" id="PTHR43393">
    <property type="entry name" value="CYTOKININ RIBOSIDE 5'-MONOPHOSPHATE PHOSPHORIBOHYDROLASE"/>
    <property type="match status" value="1"/>
</dbReference>
<evidence type="ECO:0000256" key="1">
    <source>
        <dbReference type="RuleBase" id="RU363015"/>
    </source>
</evidence>
<dbReference type="EMBL" id="MHSA01000002">
    <property type="protein sequence ID" value="OHA35065.1"/>
    <property type="molecule type" value="Genomic_DNA"/>
</dbReference>
<dbReference type="Proteomes" id="UP000177797">
    <property type="component" value="Unassembled WGS sequence"/>
</dbReference>
<evidence type="ECO:0000313" key="2">
    <source>
        <dbReference type="EMBL" id="OHA35065.1"/>
    </source>
</evidence>
<protein>
    <recommendedName>
        <fullName evidence="1">Cytokinin riboside 5'-monophosphate phosphoribohydrolase</fullName>
        <ecNumber evidence="1">3.2.2.n1</ecNumber>
    </recommendedName>
</protein>
<dbReference type="PANTHER" id="PTHR43393:SF3">
    <property type="entry name" value="LYSINE DECARBOXYLASE-LIKE PROTEIN"/>
    <property type="match status" value="1"/>
</dbReference>
<dbReference type="SUPFAM" id="SSF102405">
    <property type="entry name" value="MCP/YpsA-like"/>
    <property type="match status" value="1"/>
</dbReference>
<dbReference type="InterPro" id="IPR031100">
    <property type="entry name" value="LOG_fam"/>
</dbReference>
<dbReference type="InterPro" id="IPR005269">
    <property type="entry name" value="LOG"/>
</dbReference>